<evidence type="ECO:0000313" key="6">
    <source>
        <dbReference type="EMBL" id="GAA1690795.1"/>
    </source>
</evidence>
<accession>A0ABN2HNI3</accession>
<keyword evidence="7" id="KW-1185">Reference proteome</keyword>
<name>A0ABN2HNI3_9ACTN</name>
<comment type="caution">
    <text evidence="6">The sequence shown here is derived from an EMBL/GenBank/DDBJ whole genome shotgun (WGS) entry which is preliminary data.</text>
</comment>
<dbReference type="InterPro" id="IPR002938">
    <property type="entry name" value="FAD-bd"/>
</dbReference>
<sequence>MTKFTDGVIEMKVAIAGAGIGGLALAQGLLKAGVEVRVYERDPSPSFRRQGYRIHIGPVGEQALAAVLPEVVRRRVIETATHPGDLVAGFDPQLNQLSERTFPIGGPDSITSVDRYAFRRAMMTGLDEVIAFGKEFASCGVVGDGVEIRFADGTTEVADVLVGADGVGSRVRAQLLPSFVVHDSGIRCIYGKIPLADAVRAVAPTAFLRGFCFVNEGVGAGMAFAPVLFRTPPAEYGDYLMAVMTGTAEQLGHCDDELFAMSPSELWGLVGKQVADWHPAIRSLVDSADASAAFAIALRTCTSVLPWPDGPVVLLGDAVHPMLPSAGAGANTALWDAARLTSALTGATTLASYREEMLAHGMAAVTESLENGKRMFDLRIE</sequence>
<protein>
    <submittedName>
        <fullName evidence="6">FAD-dependent monooxygenase</fullName>
    </submittedName>
</protein>
<dbReference type="InterPro" id="IPR036188">
    <property type="entry name" value="FAD/NAD-bd_sf"/>
</dbReference>
<organism evidence="6 7">
    <name type="scientific">Kribbella yunnanensis</name>
    <dbReference type="NCBI Taxonomy" id="190194"/>
    <lineage>
        <taxon>Bacteria</taxon>
        <taxon>Bacillati</taxon>
        <taxon>Actinomycetota</taxon>
        <taxon>Actinomycetes</taxon>
        <taxon>Propionibacteriales</taxon>
        <taxon>Kribbellaceae</taxon>
        <taxon>Kribbella</taxon>
    </lineage>
</organism>
<dbReference type="EMBL" id="BAAANF010000015">
    <property type="protein sequence ID" value="GAA1690795.1"/>
    <property type="molecule type" value="Genomic_DNA"/>
</dbReference>
<evidence type="ECO:0000256" key="3">
    <source>
        <dbReference type="ARBA" id="ARBA00023002"/>
    </source>
</evidence>
<dbReference type="GO" id="GO:0004497">
    <property type="term" value="F:monooxygenase activity"/>
    <property type="evidence" value="ECO:0007669"/>
    <property type="project" value="UniProtKB-KW"/>
</dbReference>
<keyword evidence="1" id="KW-0285">Flavoprotein</keyword>
<proteinExistence type="predicted"/>
<feature type="domain" description="FAD-binding" evidence="5">
    <location>
        <begin position="306"/>
        <end position="367"/>
    </location>
</feature>
<keyword evidence="3" id="KW-0560">Oxidoreductase</keyword>
<reference evidence="7" key="1">
    <citation type="journal article" date="2019" name="Int. J. Syst. Evol. Microbiol.">
        <title>The Global Catalogue of Microorganisms (GCM) 10K type strain sequencing project: providing services to taxonomists for standard genome sequencing and annotation.</title>
        <authorList>
            <consortium name="The Broad Institute Genomics Platform"/>
            <consortium name="The Broad Institute Genome Sequencing Center for Infectious Disease"/>
            <person name="Wu L."/>
            <person name="Ma J."/>
        </authorList>
    </citation>
    <scope>NUCLEOTIDE SEQUENCE [LARGE SCALE GENOMIC DNA]</scope>
    <source>
        <strain evidence="7">JCM 14307</strain>
    </source>
</reference>
<evidence type="ECO:0000256" key="4">
    <source>
        <dbReference type="ARBA" id="ARBA00023033"/>
    </source>
</evidence>
<dbReference type="Gene3D" id="3.50.50.60">
    <property type="entry name" value="FAD/NAD(P)-binding domain"/>
    <property type="match status" value="1"/>
</dbReference>
<dbReference type="Pfam" id="PF01494">
    <property type="entry name" value="FAD_binding_3"/>
    <property type="match status" value="2"/>
</dbReference>
<evidence type="ECO:0000313" key="7">
    <source>
        <dbReference type="Proteomes" id="UP001500280"/>
    </source>
</evidence>
<dbReference type="SUPFAM" id="SSF51905">
    <property type="entry name" value="FAD/NAD(P)-binding domain"/>
    <property type="match status" value="1"/>
</dbReference>
<gene>
    <name evidence="6" type="ORF">GCM10009745_40030</name>
</gene>
<evidence type="ECO:0000259" key="5">
    <source>
        <dbReference type="Pfam" id="PF01494"/>
    </source>
</evidence>
<dbReference type="PANTHER" id="PTHR47178:SF5">
    <property type="entry name" value="FAD-BINDING DOMAIN-CONTAINING PROTEIN"/>
    <property type="match status" value="1"/>
</dbReference>
<dbReference type="PANTHER" id="PTHR47178">
    <property type="entry name" value="MONOOXYGENASE, FAD-BINDING"/>
    <property type="match status" value="1"/>
</dbReference>
<feature type="domain" description="FAD-binding" evidence="5">
    <location>
        <begin position="10"/>
        <end position="182"/>
    </location>
</feature>
<evidence type="ECO:0000256" key="1">
    <source>
        <dbReference type="ARBA" id="ARBA00022630"/>
    </source>
</evidence>
<keyword evidence="2" id="KW-0274">FAD</keyword>
<dbReference type="PRINTS" id="PR00420">
    <property type="entry name" value="RNGMNOXGNASE"/>
</dbReference>
<keyword evidence="4 6" id="KW-0503">Monooxygenase</keyword>
<evidence type="ECO:0000256" key="2">
    <source>
        <dbReference type="ARBA" id="ARBA00022827"/>
    </source>
</evidence>
<dbReference type="Proteomes" id="UP001500280">
    <property type="component" value="Unassembled WGS sequence"/>
</dbReference>